<evidence type="ECO:0000256" key="9">
    <source>
        <dbReference type="RuleBase" id="RU003357"/>
    </source>
</evidence>
<dbReference type="NCBIfam" id="TIGR04056">
    <property type="entry name" value="OMP_RagA_SusC"/>
    <property type="match status" value="1"/>
</dbReference>
<dbReference type="AlphaFoldDB" id="A0A3B7MWY8"/>
<dbReference type="Pfam" id="PF00593">
    <property type="entry name" value="TonB_dep_Rec_b-barrel"/>
    <property type="match status" value="1"/>
</dbReference>
<dbReference type="InterPro" id="IPR036942">
    <property type="entry name" value="Beta-barrel_TonB_sf"/>
</dbReference>
<evidence type="ECO:0000256" key="5">
    <source>
        <dbReference type="ARBA" id="ARBA00023077"/>
    </source>
</evidence>
<comment type="subcellular location">
    <subcellularLocation>
        <location evidence="1 8">Cell outer membrane</location>
        <topology evidence="1 8">Multi-pass membrane protein</topology>
    </subcellularLocation>
</comment>
<dbReference type="GO" id="GO:0009279">
    <property type="term" value="C:cell outer membrane"/>
    <property type="evidence" value="ECO:0007669"/>
    <property type="project" value="UniProtKB-SubCell"/>
</dbReference>
<dbReference type="PROSITE" id="PS52016">
    <property type="entry name" value="TONB_DEPENDENT_REC_3"/>
    <property type="match status" value="1"/>
</dbReference>
<dbReference type="Gene3D" id="2.40.170.20">
    <property type="entry name" value="TonB-dependent receptor, beta-barrel domain"/>
    <property type="match status" value="1"/>
</dbReference>
<feature type="domain" description="TonB-dependent receptor-like beta-barrel" evidence="10">
    <location>
        <begin position="494"/>
        <end position="1059"/>
    </location>
</feature>
<evidence type="ECO:0000259" key="11">
    <source>
        <dbReference type="Pfam" id="PF07715"/>
    </source>
</evidence>
<keyword evidence="6 8" id="KW-0472">Membrane</keyword>
<evidence type="ECO:0000256" key="4">
    <source>
        <dbReference type="ARBA" id="ARBA00022692"/>
    </source>
</evidence>
<evidence type="ECO:0000256" key="3">
    <source>
        <dbReference type="ARBA" id="ARBA00022452"/>
    </source>
</evidence>
<evidence type="ECO:0000256" key="7">
    <source>
        <dbReference type="ARBA" id="ARBA00023237"/>
    </source>
</evidence>
<accession>A0A3B7MWY8</accession>
<keyword evidence="13" id="KW-1185">Reference proteome</keyword>
<dbReference type="InterPro" id="IPR037066">
    <property type="entry name" value="Plug_dom_sf"/>
</dbReference>
<evidence type="ECO:0000259" key="10">
    <source>
        <dbReference type="Pfam" id="PF00593"/>
    </source>
</evidence>
<proteinExistence type="inferred from homology"/>
<dbReference type="InterPro" id="IPR039426">
    <property type="entry name" value="TonB-dep_rcpt-like"/>
</dbReference>
<dbReference type="InterPro" id="IPR000531">
    <property type="entry name" value="Beta-barrel_TonB"/>
</dbReference>
<keyword evidence="3 8" id="KW-1134">Transmembrane beta strand</keyword>
<sequence>MKLTTILLVCVGMQAQAKTFAQEKINLQLRKSTIKHLLNEVEKQTLYRFVYHTGTLPDDKRIDITARGASLDQVLAQAFTGLPLNYTVKEDNLVVIFSTEKKPVPDKTIKGKVTGPDNAPLAGVSVLVSGTSIGTLSNGVGEYSIQVPDDAKTLEFSLVGFLEQKIAINGQQTINVTLKLSTVSLNEVVVTGYTNYTRNKSASAATTVGGDKINDVPVATFEQALQGRVPGLSVSAMSGQPGTSANVVLRGVGSIGGTSSALYVMDGVPIEAGYFQSLNPGDIESVTVLKDASAKAIYGSRGSNGVIVITTKKGKAGKLAVEYRSQYGVSTLTSTKFRMMNSAERKEFEEGIGMETGAEAGPFWDYSKLNPAYASKTPAEKAKADRIVDSLLGVNTDWRDLFMRDGHFMEQQISASGGNQNIRFYTSLNYFDQQGLVRVSGLKRYTLKNNLDFSYGKLTANVNLNIGYSKSTYIQNENGTGGNNPLSAVYYALPYEYPYAPNGKLVTWEDRAAYPILDLREGSDSYERMLNTSSKKDQLKTILGLSLSYNLMKGLTAKTRLGIDYRDQTNEDWINPDSYAGRKLSANGRLGSFGEGVVRHLSLVSTSGLTYNNIFADDHDLEVSGLFEYLSNKDRSFGYTGYGIDGRLPNTPAGVGNPGTYVPALSGSRTQNAMSSFIGLLRYTYQNKYTLNASYRYDGSSTLPEQNRWHGFYSLGASWEVKKERFLDDVDFISNLRLRASYGTTASPFTSNFGYLPAYGGSTYGGNAGIIPTQPGNPNYDWEYAKELNIGFDLSLLNNRIRLTTEFYNRITSNLFINQDLPLTSGSSNLDINSGKMRNRGVEIDLQGDVVRTRELQWTVGANMAYNKNVVLDLGGVEEFEYQYTGIIRVGLPFGAHYAPKWAGVNPANGDPQYYTADGQITTDYNAATMSVAEFGTYVPVITGGFNTSLTWKAFYVNALFSFTAKVNRYNNEDYFNENPSFITSNQSTRLLYDRWKKPGDNAILPRIDAPRNFTSRDIQDASYVRLRNVNIGYNVPQSVISKLKVISGIQINLQAQNLVTWTKWRGFDPENGNEYARFSYPAPRTYVVGLNVNF</sequence>
<dbReference type="Gene3D" id="2.60.40.1120">
    <property type="entry name" value="Carboxypeptidase-like, regulatory domain"/>
    <property type="match status" value="1"/>
</dbReference>
<dbReference type="Pfam" id="PF13715">
    <property type="entry name" value="CarbopepD_reg_2"/>
    <property type="match status" value="1"/>
</dbReference>
<evidence type="ECO:0000256" key="1">
    <source>
        <dbReference type="ARBA" id="ARBA00004571"/>
    </source>
</evidence>
<dbReference type="NCBIfam" id="TIGR04057">
    <property type="entry name" value="SusC_RagA_signa"/>
    <property type="match status" value="1"/>
</dbReference>
<comment type="similarity">
    <text evidence="8 9">Belongs to the TonB-dependent receptor family.</text>
</comment>
<evidence type="ECO:0000256" key="6">
    <source>
        <dbReference type="ARBA" id="ARBA00023136"/>
    </source>
</evidence>
<keyword evidence="7 8" id="KW-0998">Cell outer membrane</keyword>
<feature type="domain" description="TonB-dependent receptor plug" evidence="11">
    <location>
        <begin position="199"/>
        <end position="306"/>
    </location>
</feature>
<dbReference type="SUPFAM" id="SSF49464">
    <property type="entry name" value="Carboxypeptidase regulatory domain-like"/>
    <property type="match status" value="1"/>
</dbReference>
<dbReference type="InterPro" id="IPR012910">
    <property type="entry name" value="Plug_dom"/>
</dbReference>
<gene>
    <name evidence="12" type="ORF">D3H65_02215</name>
</gene>
<keyword evidence="5 9" id="KW-0798">TonB box</keyword>
<protein>
    <submittedName>
        <fullName evidence="12">SusC/RagA family TonB-linked outer membrane protein</fullName>
    </submittedName>
</protein>
<dbReference type="InterPro" id="IPR023996">
    <property type="entry name" value="TonB-dep_OMP_SusC/RagA"/>
</dbReference>
<dbReference type="SUPFAM" id="SSF56935">
    <property type="entry name" value="Porins"/>
    <property type="match status" value="1"/>
</dbReference>
<evidence type="ECO:0000313" key="12">
    <source>
        <dbReference type="EMBL" id="AXY78487.1"/>
    </source>
</evidence>
<dbReference type="InterPro" id="IPR023997">
    <property type="entry name" value="TonB-dep_OMP_SusC/RagA_CS"/>
</dbReference>
<name>A0A3B7MWY8_9BACT</name>
<evidence type="ECO:0000256" key="2">
    <source>
        <dbReference type="ARBA" id="ARBA00022448"/>
    </source>
</evidence>
<organism evidence="12 13">
    <name type="scientific">Paraflavitalea soli</name>
    <dbReference type="NCBI Taxonomy" id="2315862"/>
    <lineage>
        <taxon>Bacteria</taxon>
        <taxon>Pseudomonadati</taxon>
        <taxon>Bacteroidota</taxon>
        <taxon>Chitinophagia</taxon>
        <taxon>Chitinophagales</taxon>
        <taxon>Chitinophagaceae</taxon>
        <taxon>Paraflavitalea</taxon>
    </lineage>
</organism>
<keyword evidence="4 8" id="KW-0812">Transmembrane</keyword>
<keyword evidence="2 8" id="KW-0813">Transport</keyword>
<dbReference type="KEGG" id="pseg:D3H65_02215"/>
<dbReference type="Pfam" id="PF07715">
    <property type="entry name" value="Plug"/>
    <property type="match status" value="1"/>
</dbReference>
<dbReference type="Proteomes" id="UP000263900">
    <property type="component" value="Chromosome"/>
</dbReference>
<dbReference type="OrthoDB" id="9768177at2"/>
<dbReference type="Gene3D" id="2.170.130.10">
    <property type="entry name" value="TonB-dependent receptor, plug domain"/>
    <property type="match status" value="1"/>
</dbReference>
<evidence type="ECO:0000256" key="8">
    <source>
        <dbReference type="PROSITE-ProRule" id="PRU01360"/>
    </source>
</evidence>
<dbReference type="EMBL" id="CP032157">
    <property type="protein sequence ID" value="AXY78487.1"/>
    <property type="molecule type" value="Genomic_DNA"/>
</dbReference>
<dbReference type="InterPro" id="IPR008969">
    <property type="entry name" value="CarboxyPept-like_regulatory"/>
</dbReference>
<evidence type="ECO:0000313" key="13">
    <source>
        <dbReference type="Proteomes" id="UP000263900"/>
    </source>
</evidence>
<reference evidence="12 13" key="1">
    <citation type="submission" date="2018-09" db="EMBL/GenBank/DDBJ databases">
        <title>Genome sequencing of strain 6GH32-13.</title>
        <authorList>
            <person name="Weon H.-Y."/>
            <person name="Heo J."/>
            <person name="Kwon S.-W."/>
        </authorList>
    </citation>
    <scope>NUCLEOTIDE SEQUENCE [LARGE SCALE GENOMIC DNA]</scope>
    <source>
        <strain evidence="12 13">5GH32-13</strain>
    </source>
</reference>